<dbReference type="RefSeq" id="WP_121169683.1">
    <property type="nucleotide sequence ID" value="NZ_RBIE01000001.1"/>
</dbReference>
<keyword evidence="1" id="KW-0472">Membrane</keyword>
<dbReference type="EMBL" id="RBIE01000001">
    <property type="protein sequence ID" value="RKQ63437.1"/>
    <property type="molecule type" value="Genomic_DNA"/>
</dbReference>
<feature type="transmembrane region" description="Helical" evidence="1">
    <location>
        <begin position="93"/>
        <end position="113"/>
    </location>
</feature>
<dbReference type="AlphaFoldDB" id="A0A420W7Z2"/>
<evidence type="ECO:0000313" key="3">
    <source>
        <dbReference type="Proteomes" id="UP000280881"/>
    </source>
</evidence>
<dbReference type="OrthoDB" id="5339427at2"/>
<accession>A0A420W7Z2</accession>
<evidence type="ECO:0008006" key="4">
    <source>
        <dbReference type="Google" id="ProtNLM"/>
    </source>
</evidence>
<gene>
    <name evidence="2" type="ORF">C7457_0308</name>
</gene>
<reference evidence="2 3" key="1">
    <citation type="submission" date="2018-10" db="EMBL/GenBank/DDBJ databases">
        <title>Genomic Encyclopedia of Type Strains, Phase IV (KMG-IV): sequencing the most valuable type-strain genomes for metagenomic binning, comparative biology and taxonomic classification.</title>
        <authorList>
            <person name="Goeker M."/>
        </authorList>
    </citation>
    <scope>NUCLEOTIDE SEQUENCE [LARGE SCALE GENOMIC DNA]</scope>
    <source>
        <strain evidence="2 3">DSM 15521</strain>
    </source>
</reference>
<feature type="transmembrane region" description="Helical" evidence="1">
    <location>
        <begin position="66"/>
        <end position="86"/>
    </location>
</feature>
<feature type="transmembrane region" description="Helical" evidence="1">
    <location>
        <begin position="119"/>
        <end position="139"/>
    </location>
</feature>
<keyword evidence="1" id="KW-1133">Transmembrane helix</keyword>
<name>A0A420W7Z2_9BACT</name>
<protein>
    <recommendedName>
        <fullName evidence="4">Phosphate-starvation-inducible protein E</fullName>
    </recommendedName>
</protein>
<feature type="transmembrane region" description="Helical" evidence="1">
    <location>
        <begin position="21"/>
        <end position="46"/>
    </location>
</feature>
<evidence type="ECO:0000313" key="2">
    <source>
        <dbReference type="EMBL" id="RKQ63437.1"/>
    </source>
</evidence>
<keyword evidence="3" id="KW-1185">Reference proteome</keyword>
<comment type="caution">
    <text evidence="2">The sequence shown here is derived from an EMBL/GenBank/DDBJ whole genome shotgun (WGS) entry which is preliminary data.</text>
</comment>
<keyword evidence="1" id="KW-0812">Transmembrane</keyword>
<dbReference type="Proteomes" id="UP000280881">
    <property type="component" value="Unassembled WGS sequence"/>
</dbReference>
<sequence>MRTPDLMDLFSSASYRFLYRVVSFLRFLFIVVMTVYLFSCLSSLAVNLFVYLKSSGFYLSYESMRQFLTDALFVLVILDFVSAMFYSKRIHYVLTLLEIGFIVVMRKLILLTPTPENSHLIFVLSLAASVFFILIFYFYKVTGRLRKAR</sequence>
<organism evidence="2 3">
    <name type="scientific">Thermovibrio guaymasensis</name>
    <dbReference type="NCBI Taxonomy" id="240167"/>
    <lineage>
        <taxon>Bacteria</taxon>
        <taxon>Pseudomonadati</taxon>
        <taxon>Aquificota</taxon>
        <taxon>Aquificia</taxon>
        <taxon>Desulfurobacteriales</taxon>
        <taxon>Desulfurobacteriaceae</taxon>
        <taxon>Thermovibrio</taxon>
    </lineage>
</organism>
<proteinExistence type="predicted"/>
<evidence type="ECO:0000256" key="1">
    <source>
        <dbReference type="SAM" id="Phobius"/>
    </source>
</evidence>